<evidence type="ECO:0000313" key="3">
    <source>
        <dbReference type="EMBL" id="KAG7530257.1"/>
    </source>
</evidence>
<name>A0A8K0NP79_9TREE</name>
<protein>
    <recommendedName>
        <fullName evidence="5">Transmembrane protein</fullName>
    </recommendedName>
</protein>
<keyword evidence="2" id="KW-0472">Membrane</keyword>
<reference evidence="3" key="1">
    <citation type="submission" date="2020-04" db="EMBL/GenBank/DDBJ databases">
        <title>Analysis of mating type loci in Filobasidium floriforme.</title>
        <authorList>
            <person name="Nowrousian M."/>
        </authorList>
    </citation>
    <scope>NUCLEOTIDE SEQUENCE</scope>
    <source>
        <strain evidence="3">CBS 6242</strain>
    </source>
</reference>
<evidence type="ECO:0000256" key="2">
    <source>
        <dbReference type="SAM" id="Phobius"/>
    </source>
</evidence>
<evidence type="ECO:0008006" key="5">
    <source>
        <dbReference type="Google" id="ProtNLM"/>
    </source>
</evidence>
<accession>A0A8K0NP79</accession>
<feature type="compositionally biased region" description="Low complexity" evidence="1">
    <location>
        <begin position="150"/>
        <end position="159"/>
    </location>
</feature>
<feature type="transmembrane region" description="Helical" evidence="2">
    <location>
        <begin position="92"/>
        <end position="114"/>
    </location>
</feature>
<keyword evidence="4" id="KW-1185">Reference proteome</keyword>
<organism evidence="3 4">
    <name type="scientific">Filobasidium floriforme</name>
    <dbReference type="NCBI Taxonomy" id="5210"/>
    <lineage>
        <taxon>Eukaryota</taxon>
        <taxon>Fungi</taxon>
        <taxon>Dikarya</taxon>
        <taxon>Basidiomycota</taxon>
        <taxon>Agaricomycotina</taxon>
        <taxon>Tremellomycetes</taxon>
        <taxon>Filobasidiales</taxon>
        <taxon>Filobasidiaceae</taxon>
        <taxon>Filobasidium</taxon>
    </lineage>
</organism>
<keyword evidence="2" id="KW-1133">Transmembrane helix</keyword>
<proteinExistence type="predicted"/>
<comment type="caution">
    <text evidence="3">The sequence shown here is derived from an EMBL/GenBank/DDBJ whole genome shotgun (WGS) entry which is preliminary data.</text>
</comment>
<gene>
    <name evidence="3" type="ORF">FFLO_05142</name>
</gene>
<evidence type="ECO:0000313" key="4">
    <source>
        <dbReference type="Proteomes" id="UP000812966"/>
    </source>
</evidence>
<sequence length="200" mass="21545">MSTKTATRTDQPETKLDTVKKSAAYLMYGSAAGASAVPRSWKTRSVLTTARYFSKYIFWRVLRYAKYAIAGAVATALGGTLLAGITSGATMLVAPSFFSATALGTGWAVTKFAWHHRPNSIRRIQANIENLLHLSPSSTTPTPGEALAASSSTGTSSSSWFERIRERAHSGSDAKDDEEVDHIGDKVQSEARDQRARASV</sequence>
<feature type="compositionally biased region" description="Basic and acidic residues" evidence="1">
    <location>
        <begin position="162"/>
        <end position="174"/>
    </location>
</feature>
<keyword evidence="2" id="KW-0812">Transmembrane</keyword>
<evidence type="ECO:0000256" key="1">
    <source>
        <dbReference type="SAM" id="MobiDB-lite"/>
    </source>
</evidence>
<dbReference type="EMBL" id="JABELV010000123">
    <property type="protein sequence ID" value="KAG7530257.1"/>
    <property type="molecule type" value="Genomic_DNA"/>
</dbReference>
<dbReference type="Proteomes" id="UP000812966">
    <property type="component" value="Unassembled WGS sequence"/>
</dbReference>
<feature type="compositionally biased region" description="Basic and acidic residues" evidence="1">
    <location>
        <begin position="181"/>
        <end position="200"/>
    </location>
</feature>
<dbReference type="AlphaFoldDB" id="A0A8K0NP79"/>
<feature type="transmembrane region" description="Helical" evidence="2">
    <location>
        <begin position="64"/>
        <end position="86"/>
    </location>
</feature>
<feature type="region of interest" description="Disordered" evidence="1">
    <location>
        <begin position="135"/>
        <end position="200"/>
    </location>
</feature>